<evidence type="ECO:0000256" key="4">
    <source>
        <dbReference type="ARBA" id="ARBA00022448"/>
    </source>
</evidence>
<keyword evidence="7" id="KW-0863">Zinc-finger</keyword>
<protein>
    <recommendedName>
        <fullName evidence="13">Peroxisome assembly protein 12</fullName>
    </recommendedName>
    <alternativeName>
        <fullName evidence="13">Peroxin-12</fullName>
    </alternativeName>
</protein>
<dbReference type="Proteomes" id="UP000481153">
    <property type="component" value="Unassembled WGS sequence"/>
</dbReference>
<keyword evidence="12 13" id="KW-0576">Peroxisome</keyword>
<dbReference type="InterPro" id="IPR013083">
    <property type="entry name" value="Znf_RING/FYVE/PHD"/>
</dbReference>
<evidence type="ECO:0000256" key="12">
    <source>
        <dbReference type="ARBA" id="ARBA00023140"/>
    </source>
</evidence>
<dbReference type="GO" id="GO:0016558">
    <property type="term" value="P:protein import into peroxisome matrix"/>
    <property type="evidence" value="ECO:0007669"/>
    <property type="project" value="UniProtKB-UniRule"/>
</dbReference>
<dbReference type="SUPFAM" id="SSF57850">
    <property type="entry name" value="RING/U-box"/>
    <property type="match status" value="1"/>
</dbReference>
<sequence length="386" mass="44272">MFLSNESVGTDVASPSTFELIMQDRMASGFKPAAQYLLKAICDTYPHLATTLPAQHFHELYAAIQFAIERYSLAYYDCLLVERFYGIKRMELSPSDKKSLVPLSEASRRRSLLWHVGIPYLKAKTDAYYQSLLATPDTGSVAPETSTTDERPSRFQAFWRHWRHLRIWSSLKRFFVDVYPAAHFSYEGVFLMYQWMYLFGYTPHFSPFLHAMKLVFARITPKDITAFDSQRMRHRTNVLASLSTGATNSTWNAVRRWLYQATWTAIDYSQTIVVLAIVGFKFMEWLHSDLNPQRGMRGTVTGLNKSPHNPLPPSRPLLTQSAISLPAETQRCGLCHRVRTNPASSISGYVFCYPCIYSYVEQHGECPVTRLRCDVTSVARIYEESS</sequence>
<evidence type="ECO:0000313" key="16">
    <source>
        <dbReference type="Proteomes" id="UP000481153"/>
    </source>
</evidence>
<dbReference type="PANTHER" id="PTHR12888:SF0">
    <property type="entry name" value="PEROXISOME ASSEMBLY PROTEIN 12"/>
    <property type="match status" value="1"/>
</dbReference>
<evidence type="ECO:0000256" key="11">
    <source>
        <dbReference type="ARBA" id="ARBA00023136"/>
    </source>
</evidence>
<evidence type="ECO:0000256" key="9">
    <source>
        <dbReference type="ARBA" id="ARBA00022927"/>
    </source>
</evidence>
<evidence type="ECO:0000256" key="1">
    <source>
        <dbReference type="ARBA" id="ARBA00004585"/>
    </source>
</evidence>
<dbReference type="InterPro" id="IPR006845">
    <property type="entry name" value="Pex_N"/>
</dbReference>
<organism evidence="15 16">
    <name type="scientific">Aphanomyces euteiches</name>
    <dbReference type="NCBI Taxonomy" id="100861"/>
    <lineage>
        <taxon>Eukaryota</taxon>
        <taxon>Sar</taxon>
        <taxon>Stramenopiles</taxon>
        <taxon>Oomycota</taxon>
        <taxon>Saprolegniomycetes</taxon>
        <taxon>Saprolegniales</taxon>
        <taxon>Verrucalvaceae</taxon>
        <taxon>Aphanomyces</taxon>
    </lineage>
</organism>
<gene>
    <name evidence="15" type="ORF">Ae201684_004890</name>
</gene>
<keyword evidence="5" id="KW-0812">Transmembrane</keyword>
<dbReference type="GO" id="GO:0008270">
    <property type="term" value="F:zinc ion binding"/>
    <property type="evidence" value="ECO:0007669"/>
    <property type="project" value="UniProtKB-KW"/>
</dbReference>
<evidence type="ECO:0000256" key="8">
    <source>
        <dbReference type="ARBA" id="ARBA00022833"/>
    </source>
</evidence>
<keyword evidence="4" id="KW-0813">Transport</keyword>
<keyword evidence="9" id="KW-0653">Protein transport</keyword>
<evidence type="ECO:0000256" key="13">
    <source>
        <dbReference type="PIRNR" id="PIRNR038074"/>
    </source>
</evidence>
<comment type="caution">
    <text evidence="15">The sequence shown here is derived from an EMBL/GenBank/DDBJ whole genome shotgun (WGS) entry which is preliminary data.</text>
</comment>
<dbReference type="VEuPathDB" id="FungiDB:AeMF1_018185"/>
<keyword evidence="11 13" id="KW-0472">Membrane</keyword>
<dbReference type="Pfam" id="PF04757">
    <property type="entry name" value="Pex2_Pex12"/>
    <property type="match status" value="1"/>
</dbReference>
<feature type="domain" description="Pex N-terminal" evidence="14">
    <location>
        <begin position="25"/>
        <end position="288"/>
    </location>
</feature>
<name>A0A6G0XHH3_9STRA</name>
<keyword evidence="10" id="KW-1133">Transmembrane helix</keyword>
<dbReference type="PIRSF" id="PIRSF038074">
    <property type="entry name" value="Peroxisome_assembly_p12"/>
    <property type="match status" value="1"/>
</dbReference>
<dbReference type="AlphaFoldDB" id="A0A6G0XHH3"/>
<evidence type="ECO:0000256" key="6">
    <source>
        <dbReference type="ARBA" id="ARBA00022723"/>
    </source>
</evidence>
<evidence type="ECO:0000256" key="10">
    <source>
        <dbReference type="ARBA" id="ARBA00022989"/>
    </source>
</evidence>
<evidence type="ECO:0000256" key="5">
    <source>
        <dbReference type="ARBA" id="ARBA00022692"/>
    </source>
</evidence>
<evidence type="ECO:0000256" key="3">
    <source>
        <dbReference type="ARBA" id="ARBA00008704"/>
    </source>
</evidence>
<dbReference type="GO" id="GO:0006513">
    <property type="term" value="P:protein monoubiquitination"/>
    <property type="evidence" value="ECO:0007669"/>
    <property type="project" value="TreeGrafter"/>
</dbReference>
<dbReference type="PANTHER" id="PTHR12888">
    <property type="entry name" value="PEROXISOME ASSEMBLY PROTEIN 12 PEROXIN-12"/>
    <property type="match status" value="1"/>
</dbReference>
<comment type="pathway">
    <text evidence="2">Protein modification; protein ubiquitination.</text>
</comment>
<dbReference type="CDD" id="cd16451">
    <property type="entry name" value="mRING_PEX12"/>
    <property type="match status" value="1"/>
</dbReference>
<dbReference type="GO" id="GO:0004842">
    <property type="term" value="F:ubiquitin-protein transferase activity"/>
    <property type="evidence" value="ECO:0007669"/>
    <property type="project" value="TreeGrafter"/>
</dbReference>
<dbReference type="EMBL" id="VJMJ01000063">
    <property type="protein sequence ID" value="KAF0739723.1"/>
    <property type="molecule type" value="Genomic_DNA"/>
</dbReference>
<evidence type="ECO:0000256" key="7">
    <source>
        <dbReference type="ARBA" id="ARBA00022771"/>
    </source>
</evidence>
<evidence type="ECO:0000313" key="15">
    <source>
        <dbReference type="EMBL" id="KAF0739723.1"/>
    </source>
</evidence>
<dbReference type="GO" id="GO:0005778">
    <property type="term" value="C:peroxisomal membrane"/>
    <property type="evidence" value="ECO:0007669"/>
    <property type="project" value="UniProtKB-SubCell"/>
</dbReference>
<keyword evidence="6" id="KW-0479">Metal-binding</keyword>
<comment type="subcellular location">
    <subcellularLocation>
        <location evidence="1">Peroxisome membrane</location>
        <topology evidence="1">Multi-pass membrane protein</topology>
    </subcellularLocation>
</comment>
<dbReference type="GO" id="GO:1990429">
    <property type="term" value="C:peroxisomal importomer complex"/>
    <property type="evidence" value="ECO:0007669"/>
    <property type="project" value="TreeGrafter"/>
</dbReference>
<comment type="similarity">
    <text evidence="3 13">Belongs to the pex2/pex10/pex12 family.</text>
</comment>
<reference evidence="15 16" key="1">
    <citation type="submission" date="2019-07" db="EMBL/GenBank/DDBJ databases">
        <title>Genomics analysis of Aphanomyces spp. identifies a new class of oomycete effector associated with host adaptation.</title>
        <authorList>
            <person name="Gaulin E."/>
        </authorList>
    </citation>
    <scope>NUCLEOTIDE SEQUENCE [LARGE SCALE GENOMIC DNA]</scope>
    <source>
        <strain evidence="15 16">ATCC 201684</strain>
    </source>
</reference>
<accession>A0A6G0XHH3</accession>
<keyword evidence="16" id="KW-1185">Reference proteome</keyword>
<comment type="function">
    <text evidence="13">Component of a retrotranslocation channel required for peroxisome organization by mediating export of the PEX5 receptor from peroxisomes to the cytosol, thereby promoting PEX5 recycling.</text>
</comment>
<keyword evidence="8" id="KW-0862">Zinc</keyword>
<evidence type="ECO:0000256" key="2">
    <source>
        <dbReference type="ARBA" id="ARBA00004906"/>
    </source>
</evidence>
<proteinExistence type="inferred from homology"/>
<dbReference type="InterPro" id="IPR017375">
    <property type="entry name" value="PEX12"/>
</dbReference>
<dbReference type="Gene3D" id="3.30.40.10">
    <property type="entry name" value="Zinc/RING finger domain, C3HC4 (zinc finger)"/>
    <property type="match status" value="1"/>
</dbReference>
<evidence type="ECO:0000259" key="14">
    <source>
        <dbReference type="Pfam" id="PF04757"/>
    </source>
</evidence>